<evidence type="ECO:0008006" key="3">
    <source>
        <dbReference type="Google" id="ProtNLM"/>
    </source>
</evidence>
<sequence length="306" mass="34522">MTRPLLIILFILVVGSNLKAQQLSQYSQYQYSLFVINPAYAGNKDKVQGLITERKQWVGIEGAPHSQALNFHMPFKNRKMGLGVSVFNETIGAHGTISAFGSYSYSIRSAESSLSFGLRAGFFSYRIIQANISYRDENDPGALSNVQSNFIPAFDFGMHYYKRNFMAGFSITNLTESEIKLTGDNVTTNNLKRHAFVYTGYVFTLSDKWKFQPTVLGKLTLNAPVNIDINTSFIYDSRFGFGLSWRSSNTLVAMAQMWFAKNFRIGYSFDYELGLSQMSRISGSHELFFGVDINKKNASVVNPRFL</sequence>
<dbReference type="AlphaFoldDB" id="A0A916JK90"/>
<dbReference type="InterPro" id="IPR019861">
    <property type="entry name" value="PorP/SprF_Bacteroidetes"/>
</dbReference>
<name>A0A916JK90_9FLAO</name>
<dbReference type="RefSeq" id="WP_258540747.1">
    <property type="nucleotide sequence ID" value="NZ_OU015584.1"/>
</dbReference>
<protein>
    <recommendedName>
        <fullName evidence="3">Type IX secretion system membrane protein PorP/SprF</fullName>
    </recommendedName>
</protein>
<keyword evidence="2" id="KW-1185">Reference proteome</keyword>
<dbReference type="KEGG" id="ptan:CRYO30217_00515"/>
<dbReference type="EMBL" id="OU015584">
    <property type="protein sequence ID" value="CAG5077917.1"/>
    <property type="molecule type" value="Genomic_DNA"/>
</dbReference>
<proteinExistence type="predicted"/>
<dbReference type="Proteomes" id="UP000683507">
    <property type="component" value="Chromosome"/>
</dbReference>
<gene>
    <name evidence="1" type="ORF">CRYO30217_00515</name>
</gene>
<evidence type="ECO:0000313" key="1">
    <source>
        <dbReference type="EMBL" id="CAG5077917.1"/>
    </source>
</evidence>
<reference evidence="1" key="1">
    <citation type="submission" date="2021-04" db="EMBL/GenBank/DDBJ databases">
        <authorList>
            <person name="Rodrigo-Torres L."/>
            <person name="Arahal R. D."/>
            <person name="Lucena T."/>
        </authorList>
    </citation>
    <scope>NUCLEOTIDE SEQUENCE</scope>
    <source>
        <strain evidence="1">AS29M-1</strain>
    </source>
</reference>
<organism evidence="1 2">
    <name type="scientific">Parvicella tangerina</name>
    <dbReference type="NCBI Taxonomy" id="2829795"/>
    <lineage>
        <taxon>Bacteria</taxon>
        <taxon>Pseudomonadati</taxon>
        <taxon>Bacteroidota</taxon>
        <taxon>Flavobacteriia</taxon>
        <taxon>Flavobacteriales</taxon>
        <taxon>Parvicellaceae</taxon>
        <taxon>Parvicella</taxon>
    </lineage>
</organism>
<evidence type="ECO:0000313" key="2">
    <source>
        <dbReference type="Proteomes" id="UP000683507"/>
    </source>
</evidence>
<accession>A0A916JK90</accession>
<dbReference type="Pfam" id="PF11751">
    <property type="entry name" value="PorP_SprF"/>
    <property type="match status" value="1"/>
</dbReference>
<dbReference type="NCBIfam" id="TIGR03519">
    <property type="entry name" value="T9SS_PorP_fam"/>
    <property type="match status" value="1"/>
</dbReference>